<feature type="domain" description="AB hydrolase-1" evidence="3">
    <location>
        <begin position="93"/>
        <end position="329"/>
    </location>
</feature>
<dbReference type="PANTHER" id="PTHR43433">
    <property type="entry name" value="HYDROLASE, ALPHA/BETA FOLD FAMILY PROTEIN"/>
    <property type="match status" value="1"/>
</dbReference>
<dbReference type="InterPro" id="IPR000073">
    <property type="entry name" value="AB_hydrolase_1"/>
</dbReference>
<comment type="catalytic activity">
    <reaction evidence="1">
        <text>a diacylglycerol + H2O = a monoacylglycerol + a fatty acid + H(+)</text>
        <dbReference type="Rhea" id="RHEA:32731"/>
        <dbReference type="ChEBI" id="CHEBI:15377"/>
        <dbReference type="ChEBI" id="CHEBI:15378"/>
        <dbReference type="ChEBI" id="CHEBI:17408"/>
        <dbReference type="ChEBI" id="CHEBI:18035"/>
        <dbReference type="ChEBI" id="CHEBI:28868"/>
    </reaction>
</comment>
<accession>A0AAF0F8K2</accession>
<evidence type="ECO:0000256" key="2">
    <source>
        <dbReference type="ARBA" id="ARBA00048461"/>
    </source>
</evidence>
<comment type="catalytic activity">
    <reaction evidence="2">
        <text>a monoacylglycerol + H2O = glycerol + a fatty acid + H(+)</text>
        <dbReference type="Rhea" id="RHEA:15245"/>
        <dbReference type="ChEBI" id="CHEBI:15377"/>
        <dbReference type="ChEBI" id="CHEBI:15378"/>
        <dbReference type="ChEBI" id="CHEBI:17408"/>
        <dbReference type="ChEBI" id="CHEBI:17754"/>
        <dbReference type="ChEBI" id="CHEBI:28868"/>
    </reaction>
</comment>
<evidence type="ECO:0000313" key="4">
    <source>
        <dbReference type="EMBL" id="WFD40388.1"/>
    </source>
</evidence>
<sequence>MSELPLGAAYHGATAEALELARKEAGDAYLPSVFNPGTLSKKGPLRVAKDRISAKYSADGKPGFDIYYELHGTGPKRISLLMGLNNSCFGWLDQVEEFGADPEYSVLVIDNRGYGNSQAPYMRYTTSEFAKDVLEVYEEIGWTQDKSVNLVGVSMGGMIALELSRMCPERFHSLLLLSTTAGERHNLPPYRGVRAITLSMTEQILGFGKPSDRVYRIIDVLFPPEWQDAKSERDPSRTNREVVRPQFMWRFGFAQRPHPHGAISQIAAGLTHRVSEKDLAKIDQTIPKICILTGDWDNLVDPSHSKYMKSKMPHAQYELWPGAGHAIHVQYAKRFNAMLREFTQ</sequence>
<proteinExistence type="predicted"/>
<dbReference type="RefSeq" id="XP_060123285.1">
    <property type="nucleotide sequence ID" value="XM_060267302.1"/>
</dbReference>
<protein>
    <recommendedName>
        <fullName evidence="3">AB hydrolase-1 domain-containing protein</fullName>
    </recommendedName>
</protein>
<evidence type="ECO:0000313" key="5">
    <source>
        <dbReference type="Proteomes" id="UP001217754"/>
    </source>
</evidence>
<dbReference type="PANTHER" id="PTHR43433:SF5">
    <property type="entry name" value="AB HYDROLASE-1 DOMAIN-CONTAINING PROTEIN"/>
    <property type="match status" value="1"/>
</dbReference>
<dbReference type="Pfam" id="PF00561">
    <property type="entry name" value="Abhydrolase_1"/>
    <property type="match status" value="1"/>
</dbReference>
<dbReference type="InterPro" id="IPR029058">
    <property type="entry name" value="AB_hydrolase_fold"/>
</dbReference>
<keyword evidence="5" id="KW-1185">Reference proteome</keyword>
<gene>
    <name evidence="4" type="ORF">MJAP1_003374</name>
</gene>
<dbReference type="EMBL" id="CP119963">
    <property type="protein sequence ID" value="WFD40388.1"/>
    <property type="molecule type" value="Genomic_DNA"/>
</dbReference>
<reference evidence="4" key="1">
    <citation type="submission" date="2023-03" db="EMBL/GenBank/DDBJ databases">
        <title>Mating type loci evolution in Malassezia.</title>
        <authorList>
            <person name="Coelho M.A."/>
        </authorList>
    </citation>
    <scope>NUCLEOTIDE SEQUENCE</scope>
    <source>
        <strain evidence="4">CBS 9431</strain>
    </source>
</reference>
<evidence type="ECO:0000259" key="3">
    <source>
        <dbReference type="Pfam" id="PF00561"/>
    </source>
</evidence>
<dbReference type="InterPro" id="IPR050471">
    <property type="entry name" value="AB_hydrolase"/>
</dbReference>
<organism evidence="4 5">
    <name type="scientific">Malassezia japonica</name>
    <dbReference type="NCBI Taxonomy" id="223818"/>
    <lineage>
        <taxon>Eukaryota</taxon>
        <taxon>Fungi</taxon>
        <taxon>Dikarya</taxon>
        <taxon>Basidiomycota</taxon>
        <taxon>Ustilaginomycotina</taxon>
        <taxon>Malasseziomycetes</taxon>
        <taxon>Malasseziales</taxon>
        <taxon>Malasseziaceae</taxon>
        <taxon>Malassezia</taxon>
    </lineage>
</organism>
<dbReference type="AlphaFoldDB" id="A0AAF0F8K2"/>
<dbReference type="PRINTS" id="PR00111">
    <property type="entry name" value="ABHYDROLASE"/>
</dbReference>
<dbReference type="Gene3D" id="3.40.50.1820">
    <property type="entry name" value="alpha/beta hydrolase"/>
    <property type="match status" value="1"/>
</dbReference>
<dbReference type="GeneID" id="85227025"/>
<dbReference type="SUPFAM" id="SSF53474">
    <property type="entry name" value="alpha/beta-Hydrolases"/>
    <property type="match status" value="1"/>
</dbReference>
<evidence type="ECO:0000256" key="1">
    <source>
        <dbReference type="ARBA" id="ARBA00047591"/>
    </source>
</evidence>
<dbReference type="Proteomes" id="UP001217754">
    <property type="component" value="Chromosome 6"/>
</dbReference>
<name>A0AAF0F8K2_9BASI</name>